<dbReference type="SUPFAM" id="SSF53187">
    <property type="entry name" value="Zn-dependent exopeptidases"/>
    <property type="match status" value="1"/>
</dbReference>
<feature type="binding site" evidence="8">
    <location>
        <position position="258"/>
    </location>
    <ligand>
        <name>Mn(2+)</name>
        <dbReference type="ChEBI" id="CHEBI:29035"/>
        <label>2</label>
    </ligand>
</feature>
<comment type="function">
    <text evidence="7 8">Presumably involved in the processing and regular turnover of intracellular proteins. Catalyzes the removal of unsubstituted N-terminal amino acids from various peptides.</text>
</comment>
<keyword evidence="9" id="KW-0732">Signal</keyword>
<dbReference type="Gene3D" id="3.40.220.10">
    <property type="entry name" value="Leucine Aminopeptidase, subunit E, domain 1"/>
    <property type="match status" value="1"/>
</dbReference>
<feature type="binding site" evidence="8">
    <location>
        <position position="340"/>
    </location>
    <ligand>
        <name>Mn(2+)</name>
        <dbReference type="ChEBI" id="CHEBI:29035"/>
        <label>1</label>
    </ligand>
</feature>
<dbReference type="Pfam" id="PF02789">
    <property type="entry name" value="Peptidase_M17_N"/>
    <property type="match status" value="1"/>
</dbReference>
<dbReference type="KEGG" id="nhy:JQS43_21540"/>
<keyword evidence="5 8" id="KW-0645">Protease</keyword>
<dbReference type="InterPro" id="IPR023042">
    <property type="entry name" value="Peptidase_M17_leu_NH2_pept"/>
</dbReference>
<feature type="binding site" evidence="8">
    <location>
        <position position="263"/>
    </location>
    <ligand>
        <name>Mn(2+)</name>
        <dbReference type="ChEBI" id="CHEBI:29035"/>
        <label>2</label>
    </ligand>
</feature>
<feature type="binding site" evidence="8">
    <location>
        <position position="342"/>
    </location>
    <ligand>
        <name>Mn(2+)</name>
        <dbReference type="ChEBI" id="CHEBI:29035"/>
        <label>2</label>
    </ligand>
</feature>
<dbReference type="InterPro" id="IPR008283">
    <property type="entry name" value="Peptidase_M17_N"/>
</dbReference>
<dbReference type="SUPFAM" id="SSF52949">
    <property type="entry name" value="Macro domain-like"/>
    <property type="match status" value="1"/>
</dbReference>
<reference evidence="11" key="1">
    <citation type="submission" date="2021-02" db="EMBL/GenBank/DDBJ databases">
        <title>Natrosporangium hydrolyticum gen. nov., sp. nov, a haloalkaliphilic actinobacterium from a soda solonchak soil.</title>
        <authorList>
            <person name="Sorokin D.Y."/>
            <person name="Khijniak T.V."/>
            <person name="Zakharycheva A.P."/>
            <person name="Boueva O.V."/>
            <person name="Ariskina E.V."/>
            <person name="Hahnke R.L."/>
            <person name="Bunk B."/>
            <person name="Sproer C."/>
            <person name="Schumann P."/>
            <person name="Evtushenko L.I."/>
            <person name="Kublanov I.V."/>
        </authorList>
    </citation>
    <scope>NUCLEOTIDE SEQUENCE</scope>
    <source>
        <strain evidence="11">DSM 106523</strain>
    </source>
</reference>
<comment type="catalytic activity">
    <reaction evidence="2 8">
        <text>Release of an N-terminal amino acid, preferentially leucine, but not glutamic or aspartic acids.</text>
        <dbReference type="EC" id="3.4.11.10"/>
    </reaction>
</comment>
<evidence type="ECO:0000256" key="9">
    <source>
        <dbReference type="SAM" id="SignalP"/>
    </source>
</evidence>
<comment type="catalytic activity">
    <reaction evidence="1 8">
        <text>Release of an N-terminal amino acid, Xaa-|-Yaa-, in which Xaa is preferably Leu, but may be other amino acids including Pro although not Arg or Lys, and Yaa may be Pro. Amino acid amides and methyl esters are also readily hydrolyzed, but rates on arylamides are exceedingly low.</text>
        <dbReference type="EC" id="3.4.11.1"/>
    </reaction>
</comment>
<comment type="subcellular location">
    <subcellularLocation>
        <location evidence="8">Cytoplasm</location>
    </subcellularLocation>
</comment>
<feature type="domain" description="Cytosol aminopeptidase" evidence="10">
    <location>
        <begin position="338"/>
        <end position="345"/>
    </location>
</feature>
<dbReference type="GO" id="GO:0030145">
    <property type="term" value="F:manganese ion binding"/>
    <property type="evidence" value="ECO:0007669"/>
    <property type="project" value="UniProtKB-UniRule"/>
</dbReference>
<gene>
    <name evidence="8" type="primary">pepA</name>
    <name evidence="11" type="ORF">JQS43_21540</name>
</gene>
<evidence type="ECO:0000256" key="1">
    <source>
        <dbReference type="ARBA" id="ARBA00000135"/>
    </source>
</evidence>
<accession>A0A895Y8N6</accession>
<dbReference type="RefSeq" id="WP_420847612.1">
    <property type="nucleotide sequence ID" value="NZ_CP070499.1"/>
</dbReference>
<dbReference type="PRINTS" id="PR00481">
    <property type="entry name" value="LAMNOPPTDASE"/>
</dbReference>
<organism evidence="11 12">
    <name type="scientific">Natronosporangium hydrolyticum</name>
    <dbReference type="NCBI Taxonomy" id="2811111"/>
    <lineage>
        <taxon>Bacteria</taxon>
        <taxon>Bacillati</taxon>
        <taxon>Actinomycetota</taxon>
        <taxon>Actinomycetes</taxon>
        <taxon>Micromonosporales</taxon>
        <taxon>Micromonosporaceae</taxon>
        <taxon>Natronosporangium</taxon>
    </lineage>
</organism>
<dbReference type="EC" id="3.4.11.1" evidence="8"/>
<sequence length="497" mass="50951">MLVVRLAAGAAPAASLALPVAPGAEGAPATLVAPARPVPEQLAVECAAMVKQAPHRGGAGSVSSLPRPLGKPHRVLLVGVGGGAEGDWRAAGAALARAASRETALTVSLPAEVGAPAVRGLAEGLLLASYRYRLGADPPGQAPQLRRVAIQVDDPGRYQAALATAQAVAEVTAFARDLTNAPAAQKTPAWFVRQVTKLAAKAGPASQLKVRAREVAELRRDGFGGILAVGAGSVNPPRLLEVSWRPRGAGQHVALVGKGITFDTGGISLKPAAAMKLMRKDMAGGAAVAAAALGAARLRLPVRVTALVPLAENMVGGAAQRPGDVIRHWGGKTSEVRNTDAEGRLVLADALAYAATRLRPDRLVDLATLTGANAVALGKRTGALYSEDADLAGELAAAAAGAGERVWRMPLVEDYIDALGSDLADLNNAPEGGAGSVLAALYLREFTGAARSRWAHIDMSAPSWAERDDGELSRGATGWGVRTLLRWLGSDVAIPEE</sequence>
<evidence type="ECO:0000313" key="12">
    <source>
        <dbReference type="Proteomes" id="UP000662857"/>
    </source>
</evidence>
<evidence type="ECO:0000256" key="3">
    <source>
        <dbReference type="ARBA" id="ARBA00009528"/>
    </source>
</evidence>
<keyword evidence="8" id="KW-0963">Cytoplasm</keyword>
<dbReference type="InterPro" id="IPR043472">
    <property type="entry name" value="Macro_dom-like"/>
</dbReference>
<evidence type="ECO:0000256" key="5">
    <source>
        <dbReference type="ARBA" id="ARBA00022670"/>
    </source>
</evidence>
<evidence type="ECO:0000256" key="8">
    <source>
        <dbReference type="HAMAP-Rule" id="MF_00181"/>
    </source>
</evidence>
<feature type="active site" evidence="8">
    <location>
        <position position="270"/>
    </location>
</feature>
<keyword evidence="4 8" id="KW-0031">Aminopeptidase</keyword>
<comment type="similarity">
    <text evidence="3 8">Belongs to the peptidase M17 family.</text>
</comment>
<dbReference type="PANTHER" id="PTHR11963">
    <property type="entry name" value="LEUCINE AMINOPEPTIDASE-RELATED"/>
    <property type="match status" value="1"/>
</dbReference>
<dbReference type="EC" id="3.4.11.10" evidence="8"/>
<proteinExistence type="inferred from homology"/>
<keyword evidence="8" id="KW-0464">Manganese</keyword>
<feature type="signal peptide" evidence="9">
    <location>
        <begin position="1"/>
        <end position="17"/>
    </location>
</feature>
<dbReference type="GO" id="GO:0070006">
    <property type="term" value="F:metalloaminopeptidase activity"/>
    <property type="evidence" value="ECO:0007669"/>
    <property type="project" value="InterPro"/>
</dbReference>
<feature type="binding site" evidence="8">
    <location>
        <position position="263"/>
    </location>
    <ligand>
        <name>Mn(2+)</name>
        <dbReference type="ChEBI" id="CHEBI:29035"/>
        <label>1</label>
    </ligand>
</feature>
<evidence type="ECO:0000256" key="6">
    <source>
        <dbReference type="ARBA" id="ARBA00022801"/>
    </source>
</evidence>
<keyword evidence="6 8" id="KW-0378">Hydrolase</keyword>
<feature type="binding site" evidence="8">
    <location>
        <position position="281"/>
    </location>
    <ligand>
        <name>Mn(2+)</name>
        <dbReference type="ChEBI" id="CHEBI:29035"/>
        <label>2</label>
    </ligand>
</feature>
<name>A0A895Y8N6_9ACTN</name>
<evidence type="ECO:0000256" key="4">
    <source>
        <dbReference type="ARBA" id="ARBA00022438"/>
    </source>
</evidence>
<feature type="active site" evidence="8">
    <location>
        <position position="344"/>
    </location>
</feature>
<evidence type="ECO:0000256" key="7">
    <source>
        <dbReference type="ARBA" id="ARBA00049972"/>
    </source>
</evidence>
<dbReference type="Proteomes" id="UP000662857">
    <property type="component" value="Chromosome"/>
</dbReference>
<dbReference type="EMBL" id="CP070499">
    <property type="protein sequence ID" value="QSB14087.1"/>
    <property type="molecule type" value="Genomic_DNA"/>
</dbReference>
<protein>
    <recommendedName>
        <fullName evidence="8">Probable cytosol aminopeptidase</fullName>
        <ecNumber evidence="8">3.4.11.1</ecNumber>
    </recommendedName>
    <alternativeName>
        <fullName evidence="8">Leucine aminopeptidase</fullName>
        <shortName evidence="8">LAP</shortName>
        <ecNumber evidence="8">3.4.11.10</ecNumber>
    </alternativeName>
    <alternativeName>
        <fullName evidence="8">Leucyl aminopeptidase</fullName>
    </alternativeName>
</protein>
<evidence type="ECO:0000256" key="2">
    <source>
        <dbReference type="ARBA" id="ARBA00000967"/>
    </source>
</evidence>
<dbReference type="AlphaFoldDB" id="A0A895Y8N6"/>
<evidence type="ECO:0000313" key="11">
    <source>
        <dbReference type="EMBL" id="QSB14087.1"/>
    </source>
</evidence>
<dbReference type="GO" id="GO:0006508">
    <property type="term" value="P:proteolysis"/>
    <property type="evidence" value="ECO:0007669"/>
    <property type="project" value="UniProtKB-KW"/>
</dbReference>
<dbReference type="PANTHER" id="PTHR11963:SF23">
    <property type="entry name" value="CYTOSOL AMINOPEPTIDASE"/>
    <property type="match status" value="1"/>
</dbReference>
<feature type="binding site" evidence="8">
    <location>
        <position position="342"/>
    </location>
    <ligand>
        <name>Mn(2+)</name>
        <dbReference type="ChEBI" id="CHEBI:29035"/>
        <label>1</label>
    </ligand>
</feature>
<dbReference type="InterPro" id="IPR011356">
    <property type="entry name" value="Leucine_aapep/pepB"/>
</dbReference>
<feature type="chain" id="PRO_5039138806" description="Probable cytosol aminopeptidase" evidence="9">
    <location>
        <begin position="18"/>
        <end position="497"/>
    </location>
</feature>
<dbReference type="Gene3D" id="3.40.630.10">
    <property type="entry name" value="Zn peptidases"/>
    <property type="match status" value="1"/>
</dbReference>
<dbReference type="GO" id="GO:0005737">
    <property type="term" value="C:cytoplasm"/>
    <property type="evidence" value="ECO:0007669"/>
    <property type="project" value="UniProtKB-SubCell"/>
</dbReference>
<dbReference type="CDD" id="cd00433">
    <property type="entry name" value="Peptidase_M17"/>
    <property type="match status" value="1"/>
</dbReference>
<dbReference type="HAMAP" id="MF_00181">
    <property type="entry name" value="Cytosol_peptidase_M17"/>
    <property type="match status" value="1"/>
</dbReference>
<dbReference type="InterPro" id="IPR000819">
    <property type="entry name" value="Peptidase_M17_C"/>
</dbReference>
<dbReference type="PROSITE" id="PS00631">
    <property type="entry name" value="CYTOSOL_AP"/>
    <property type="match status" value="1"/>
</dbReference>
<dbReference type="Pfam" id="PF00883">
    <property type="entry name" value="Peptidase_M17"/>
    <property type="match status" value="1"/>
</dbReference>
<keyword evidence="12" id="KW-1185">Reference proteome</keyword>
<keyword evidence="8" id="KW-0479">Metal-binding</keyword>
<evidence type="ECO:0000259" key="10">
    <source>
        <dbReference type="PROSITE" id="PS00631"/>
    </source>
</evidence>
<comment type="cofactor">
    <cofactor evidence="8">
        <name>Mn(2+)</name>
        <dbReference type="ChEBI" id="CHEBI:29035"/>
    </cofactor>
    <text evidence="8">Binds 2 manganese ions per subunit.</text>
</comment>